<feature type="domain" description="PHD-type" evidence="5">
    <location>
        <begin position="39"/>
        <end position="99"/>
    </location>
</feature>
<accession>A0AAV2QPC9</accession>
<evidence type="ECO:0000259" key="6">
    <source>
        <dbReference type="PROSITE" id="PS50157"/>
    </source>
</evidence>
<dbReference type="InterPro" id="IPR013083">
    <property type="entry name" value="Znf_RING/FYVE/PHD"/>
</dbReference>
<keyword evidence="3" id="KW-0862">Zinc</keyword>
<dbReference type="Gene3D" id="3.30.40.10">
    <property type="entry name" value="Zinc/RING finger domain, C3HC4 (zinc finger)"/>
    <property type="match status" value="1"/>
</dbReference>
<dbReference type="PROSITE" id="PS50157">
    <property type="entry name" value="ZINC_FINGER_C2H2_2"/>
    <property type="match status" value="1"/>
</dbReference>
<dbReference type="InterPro" id="IPR013087">
    <property type="entry name" value="Znf_C2H2_type"/>
</dbReference>
<evidence type="ECO:0000313" key="7">
    <source>
        <dbReference type="EMBL" id="CAL4091030.1"/>
    </source>
</evidence>
<dbReference type="PROSITE" id="PS01359">
    <property type="entry name" value="ZF_PHD_1"/>
    <property type="match status" value="1"/>
</dbReference>
<keyword evidence="8" id="KW-1185">Reference proteome</keyword>
<proteinExistence type="predicted"/>
<dbReference type="SUPFAM" id="SSF57903">
    <property type="entry name" value="FYVE/PHD zinc finger"/>
    <property type="match status" value="1"/>
</dbReference>
<dbReference type="InterPro" id="IPR036236">
    <property type="entry name" value="Znf_C2H2_sf"/>
</dbReference>
<evidence type="ECO:0000259" key="5">
    <source>
        <dbReference type="PROSITE" id="PS50016"/>
    </source>
</evidence>
<organism evidence="7 8">
    <name type="scientific">Meganyctiphanes norvegica</name>
    <name type="common">Northern krill</name>
    <name type="synonym">Thysanopoda norvegica</name>
    <dbReference type="NCBI Taxonomy" id="48144"/>
    <lineage>
        <taxon>Eukaryota</taxon>
        <taxon>Metazoa</taxon>
        <taxon>Ecdysozoa</taxon>
        <taxon>Arthropoda</taxon>
        <taxon>Crustacea</taxon>
        <taxon>Multicrustacea</taxon>
        <taxon>Malacostraca</taxon>
        <taxon>Eumalacostraca</taxon>
        <taxon>Eucarida</taxon>
        <taxon>Euphausiacea</taxon>
        <taxon>Euphausiidae</taxon>
        <taxon>Meganyctiphanes</taxon>
    </lineage>
</organism>
<feature type="non-terminal residue" evidence="7">
    <location>
        <position position="267"/>
    </location>
</feature>
<dbReference type="InterPro" id="IPR001965">
    <property type="entry name" value="Znf_PHD"/>
</dbReference>
<dbReference type="CDD" id="cd15489">
    <property type="entry name" value="PHD_SF"/>
    <property type="match status" value="1"/>
</dbReference>
<dbReference type="InterPro" id="IPR019786">
    <property type="entry name" value="Zinc_finger_PHD-type_CS"/>
</dbReference>
<sequence>MVNGMCKKCDRVSVIVQDGENVCPYCILAPENGDENTLDVNCGICKIIVEEDSEGLFCDVCNSWFHNDCNEIPLDYELYASLNEAPKNVKWFCDKCIWETDKWIKDVNNKQYNTLKDNDNLHEPLKSEECNKSLDLDECFPTEDSEEFIKLQQKKKRKKKPNKQSISDIIKTSYNTIAKENILNRLNISPEKLSNITNEILFVKRTKHVRSKCNLCPKAFIHLEDCIAHKLSDHDDVQKPYKCSVCKTVWETKSALHKHIRIHTWHE</sequence>
<dbReference type="FunFam" id="3.30.160.60:FF:000446">
    <property type="entry name" value="Zinc finger protein"/>
    <property type="match status" value="1"/>
</dbReference>
<protein>
    <submittedName>
        <fullName evidence="7">Uncharacterized protein</fullName>
    </submittedName>
</protein>
<dbReference type="GO" id="GO:0008270">
    <property type="term" value="F:zinc ion binding"/>
    <property type="evidence" value="ECO:0007669"/>
    <property type="project" value="UniProtKB-KW"/>
</dbReference>
<keyword evidence="1" id="KW-0479">Metal-binding</keyword>
<evidence type="ECO:0000256" key="1">
    <source>
        <dbReference type="ARBA" id="ARBA00022723"/>
    </source>
</evidence>
<dbReference type="SMART" id="SM00249">
    <property type="entry name" value="PHD"/>
    <property type="match status" value="1"/>
</dbReference>
<evidence type="ECO:0000256" key="4">
    <source>
        <dbReference type="PROSITE-ProRule" id="PRU00042"/>
    </source>
</evidence>
<feature type="domain" description="C2H2-type" evidence="6">
    <location>
        <begin position="241"/>
        <end position="267"/>
    </location>
</feature>
<reference evidence="7 8" key="1">
    <citation type="submission" date="2024-05" db="EMBL/GenBank/DDBJ databases">
        <authorList>
            <person name="Wallberg A."/>
        </authorList>
    </citation>
    <scope>NUCLEOTIDE SEQUENCE [LARGE SCALE GENOMIC DNA]</scope>
</reference>
<evidence type="ECO:0000313" key="8">
    <source>
        <dbReference type="Proteomes" id="UP001497623"/>
    </source>
</evidence>
<dbReference type="InterPro" id="IPR019787">
    <property type="entry name" value="Znf_PHD-finger"/>
</dbReference>
<dbReference type="GO" id="GO:0005634">
    <property type="term" value="C:nucleus"/>
    <property type="evidence" value="ECO:0007669"/>
    <property type="project" value="UniProtKB-ARBA"/>
</dbReference>
<dbReference type="AlphaFoldDB" id="A0AAV2QPC9"/>
<comment type="caution">
    <text evidence="7">The sequence shown here is derived from an EMBL/GenBank/DDBJ whole genome shotgun (WGS) entry which is preliminary data.</text>
</comment>
<dbReference type="PROSITE" id="PS00028">
    <property type="entry name" value="ZINC_FINGER_C2H2_1"/>
    <property type="match status" value="1"/>
</dbReference>
<dbReference type="InterPro" id="IPR011011">
    <property type="entry name" value="Znf_FYVE_PHD"/>
</dbReference>
<dbReference type="PROSITE" id="PS50016">
    <property type="entry name" value="ZF_PHD_2"/>
    <property type="match status" value="1"/>
</dbReference>
<evidence type="ECO:0000256" key="3">
    <source>
        <dbReference type="ARBA" id="ARBA00022833"/>
    </source>
</evidence>
<dbReference type="Proteomes" id="UP001497623">
    <property type="component" value="Unassembled WGS sequence"/>
</dbReference>
<dbReference type="Gene3D" id="3.30.160.60">
    <property type="entry name" value="Classic Zinc Finger"/>
    <property type="match status" value="1"/>
</dbReference>
<name>A0AAV2QPC9_MEGNR</name>
<dbReference type="SUPFAM" id="SSF57667">
    <property type="entry name" value="beta-beta-alpha zinc fingers"/>
    <property type="match status" value="1"/>
</dbReference>
<dbReference type="SMART" id="SM00355">
    <property type="entry name" value="ZnF_C2H2"/>
    <property type="match status" value="2"/>
</dbReference>
<gene>
    <name evidence="7" type="ORF">MNOR_LOCUS14201</name>
</gene>
<evidence type="ECO:0000256" key="2">
    <source>
        <dbReference type="ARBA" id="ARBA00022771"/>
    </source>
</evidence>
<keyword evidence="2 4" id="KW-0863">Zinc-finger</keyword>
<dbReference type="Pfam" id="PF00628">
    <property type="entry name" value="PHD"/>
    <property type="match status" value="1"/>
</dbReference>
<dbReference type="EMBL" id="CAXKWB010008412">
    <property type="protein sequence ID" value="CAL4091030.1"/>
    <property type="molecule type" value="Genomic_DNA"/>
</dbReference>